<reference evidence="2" key="1">
    <citation type="submission" date="2023-07" db="EMBL/GenBank/DDBJ databases">
        <authorList>
            <person name="Xia Y."/>
        </authorList>
    </citation>
    <scope>NUCLEOTIDE SEQUENCE</scope>
    <source>
        <strain evidence="2">F</strain>
    </source>
</reference>
<evidence type="ECO:0000256" key="1">
    <source>
        <dbReference type="SAM" id="Phobius"/>
    </source>
</evidence>
<keyword evidence="1" id="KW-1133">Transmembrane helix</keyword>
<feature type="transmembrane region" description="Helical" evidence="1">
    <location>
        <begin position="39"/>
        <end position="60"/>
    </location>
</feature>
<accession>A0AA96EPF1</accession>
<feature type="transmembrane region" description="Helical" evidence="1">
    <location>
        <begin position="66"/>
        <end position="85"/>
    </location>
</feature>
<organism evidence="2">
    <name type="scientific">Marseillevirus sp</name>
    <dbReference type="NCBI Taxonomy" id="2809551"/>
    <lineage>
        <taxon>Viruses</taxon>
        <taxon>Varidnaviria</taxon>
        <taxon>Bamfordvirae</taxon>
        <taxon>Nucleocytoviricota</taxon>
        <taxon>Megaviricetes</taxon>
        <taxon>Pimascovirales</taxon>
        <taxon>Pimascovirales incertae sedis</taxon>
        <taxon>Marseilleviridae</taxon>
        <taxon>Marseillevirus</taxon>
    </lineage>
</organism>
<keyword evidence="1" id="KW-0812">Transmembrane</keyword>
<feature type="transmembrane region" description="Helical" evidence="1">
    <location>
        <begin position="147"/>
        <end position="164"/>
    </location>
</feature>
<keyword evidence="1" id="KW-0472">Membrane</keyword>
<feature type="transmembrane region" description="Helical" evidence="1">
    <location>
        <begin position="105"/>
        <end position="127"/>
    </location>
</feature>
<protein>
    <submittedName>
        <fullName evidence="2">Cytochrome like protein</fullName>
    </submittedName>
</protein>
<dbReference type="EMBL" id="OR343188">
    <property type="protein sequence ID" value="WNL49856.1"/>
    <property type="molecule type" value="Genomic_DNA"/>
</dbReference>
<name>A0AA96EPF1_9VIRU</name>
<evidence type="ECO:0000313" key="2">
    <source>
        <dbReference type="EMBL" id="WNL49856.1"/>
    </source>
</evidence>
<feature type="transmembrane region" description="Helical" evidence="1">
    <location>
        <begin position="6"/>
        <end position="27"/>
    </location>
</feature>
<proteinExistence type="predicted"/>
<sequence>MKREDILTTAVLGKFVVLKTLWFLLVWEKADKWVNPTMLHPLFASLAFVFLSLSVLFVPFVEHKKILHVSLHVLSFSTFVAPFVWLPRKQKQREELFLPTTFHSFLGFSLALVSVFYAMIKIFVVAMPKRLQREWMDLFFGLNHKKFGSAMYFLFCLCVAMGICERQDRAKNDTTVIEVILLNSAAACCLFLGCHFFLKHHGRGGDV</sequence>
<gene>
    <name evidence="2" type="ORF">MarFTMF_340</name>
</gene>
<feature type="transmembrane region" description="Helical" evidence="1">
    <location>
        <begin position="176"/>
        <end position="198"/>
    </location>
</feature>